<protein>
    <submittedName>
        <fullName evidence="1">PHD finger protein</fullName>
    </submittedName>
</protein>
<dbReference type="Proteomes" id="UP000250235">
    <property type="component" value="Unassembled WGS sequence"/>
</dbReference>
<dbReference type="AlphaFoldDB" id="A0A2Z7BRD3"/>
<name>A0A2Z7BRD3_9LAMI</name>
<dbReference type="EMBL" id="KV005057">
    <property type="protein sequence ID" value="KZV34466.1"/>
    <property type="molecule type" value="Genomic_DNA"/>
</dbReference>
<gene>
    <name evidence="1" type="ORF">F511_23009</name>
</gene>
<evidence type="ECO:0000313" key="1">
    <source>
        <dbReference type="EMBL" id="KZV34466.1"/>
    </source>
</evidence>
<proteinExistence type="predicted"/>
<evidence type="ECO:0000313" key="2">
    <source>
        <dbReference type="Proteomes" id="UP000250235"/>
    </source>
</evidence>
<keyword evidence="2" id="KW-1185">Reference proteome</keyword>
<organism evidence="1 2">
    <name type="scientific">Dorcoceras hygrometricum</name>
    <dbReference type="NCBI Taxonomy" id="472368"/>
    <lineage>
        <taxon>Eukaryota</taxon>
        <taxon>Viridiplantae</taxon>
        <taxon>Streptophyta</taxon>
        <taxon>Embryophyta</taxon>
        <taxon>Tracheophyta</taxon>
        <taxon>Spermatophyta</taxon>
        <taxon>Magnoliopsida</taxon>
        <taxon>eudicotyledons</taxon>
        <taxon>Gunneridae</taxon>
        <taxon>Pentapetalae</taxon>
        <taxon>asterids</taxon>
        <taxon>lamiids</taxon>
        <taxon>Lamiales</taxon>
        <taxon>Gesneriaceae</taxon>
        <taxon>Didymocarpoideae</taxon>
        <taxon>Trichosporeae</taxon>
        <taxon>Loxocarpinae</taxon>
        <taxon>Dorcoceras</taxon>
    </lineage>
</organism>
<accession>A0A2Z7BRD3</accession>
<sequence length="216" mass="23656">MVVTRSGVARVKRKMVLASSDSVSTASMEMPVPMNRARSQRPKKIKPLRAIPGDFTTAKEGTIPEAAGDVGDSGSPCAEAQAAHADEWMASAGPHLEDSFMHWSGGPWCDSRMLLITTSDNSSVNVIVQSALTQIPVTTAEHEASNCNKKSDIESYVKHDFQQFNKVFYHKLDDLLASVTQAQNSTELQRDMNTNHHKLSDEVTTLSSQMAEFIDC</sequence>
<reference evidence="1 2" key="1">
    <citation type="journal article" date="2015" name="Proc. Natl. Acad. Sci. U.S.A.">
        <title>The resurrection genome of Boea hygrometrica: A blueprint for survival of dehydration.</title>
        <authorList>
            <person name="Xiao L."/>
            <person name="Yang G."/>
            <person name="Zhang L."/>
            <person name="Yang X."/>
            <person name="Zhao S."/>
            <person name="Ji Z."/>
            <person name="Zhou Q."/>
            <person name="Hu M."/>
            <person name="Wang Y."/>
            <person name="Chen M."/>
            <person name="Xu Y."/>
            <person name="Jin H."/>
            <person name="Xiao X."/>
            <person name="Hu G."/>
            <person name="Bao F."/>
            <person name="Hu Y."/>
            <person name="Wan P."/>
            <person name="Li L."/>
            <person name="Deng X."/>
            <person name="Kuang T."/>
            <person name="Xiang C."/>
            <person name="Zhu J.K."/>
            <person name="Oliver M.J."/>
            <person name="He Y."/>
        </authorList>
    </citation>
    <scope>NUCLEOTIDE SEQUENCE [LARGE SCALE GENOMIC DNA]</scope>
    <source>
        <strain evidence="2">cv. XS01</strain>
    </source>
</reference>